<dbReference type="STRING" id="694270.A0A395S1D0"/>
<feature type="compositionally biased region" description="Polar residues" evidence="5">
    <location>
        <begin position="470"/>
        <end position="488"/>
    </location>
</feature>
<feature type="compositionally biased region" description="Acidic residues" evidence="5">
    <location>
        <begin position="615"/>
        <end position="661"/>
    </location>
</feature>
<organism evidence="7 8">
    <name type="scientific">Fusarium longipes</name>
    <dbReference type="NCBI Taxonomy" id="694270"/>
    <lineage>
        <taxon>Eukaryota</taxon>
        <taxon>Fungi</taxon>
        <taxon>Dikarya</taxon>
        <taxon>Ascomycota</taxon>
        <taxon>Pezizomycotina</taxon>
        <taxon>Sordariomycetes</taxon>
        <taxon>Hypocreomycetidae</taxon>
        <taxon>Hypocreales</taxon>
        <taxon>Nectriaceae</taxon>
        <taxon>Fusarium</taxon>
    </lineage>
</organism>
<sequence>MNDSQPPISLLDQGESIPIAGLNPDASNQENRVVHGTITITWPFSILTKSIAFLLAEHDFRLRRENGQVRVRFHGAAAKAISDASLGAGDDIRVSLKGVEWKKNETQTQVAGSTLAWQLEFTNRLVIGIRRPNMEQETLLDIDGPVAESETAVDGQVEDTEPIDTIPEEPTTPGSPSSEPPLPTKRNHASTLDPFEYASPAFLKRARVSYGSLFEGGLDIFDEDISNNTKSKKRSRFSLPGTAWRYNSQSPSPEPEPERVPEETEEESQANGDPKSNGDPRDTHMDTPSRPAMVDQGSQTADVDFTPMNSVQVLAESRPGFGFAQMTPTPFARTRPFGAGSPVMDQSMHFEGDSTTPLGMPTEPHQNLLSQQPSNMDTDMAFSFTPQTVLFPQGPEFFHTQGHVPDSPSRATGAEDYPAALLDADPTPSNPVDTLMSFNAHGSQPVTQNPFATEPVLDATLMPTAQSQNPWATKTLPRSHSANVSSDAENPVEILSSSPLSERGSRASTADLQASPSRENTEMNVTADASPEPALEDPASEAEYYRDGGDEPGDDYDLRKYSRTHDDDDDVETSEEEPDVNNDDPGAQIMNPDEDDTDVDQNVVNQARYPGNVSDEYEEEEIYEEQSEGDGEGYDGSEGDAEGEYYSDEEEDYTDDEEEEAAQTRPPPATVAREPVFIDLLSDSEDENEPAPQPVPEAELEEEPEEEPKEESEHDSESQSESEDEAGAGSKNEEQMKLSQALVGKGETENLGVDEEMAEQAQTSPKPAEEPPTPTTKETGEDTEMKNTTEEETTGVGATSIPMPSAPKDSIPVRDEATEAPTISEEIKDGGGSYINEFAENEEPSAASHDVEMDAPSPKEVFNKPEDVIIAPEETTRANLRDAPAVVEEPTEAMDVDTLPDAPLQDAERPTETEKVETVETVETNVTVMEDIQTTTTDAQEISANVQVVVAREEPLTQLPEISEDHAEPSNINLTMDTSEEGGAEARETQESHDTVHSEPHDISIQDASSEDVLGKPATGTAMVGDAEEQPTKDGQISPPPTQVSQTQTLQEDEVHGHDQHLPTPVKTQQVIEVETSDTLQTVTYDDQTDEEDASPEDQIMAEILQHSPVKQDTHPPLDPVVFSHTTSEAKTLAQTEQASETHEESVLHSEPAPEISVAKSSRPRRFKQSRPSNDNDDLSMALIEASPATGPADGGSKHSSPVPTGPSSKTRSKTHDDPSIQLAGGLEQAETKNKRKRKATDDESIASMDNSPPGTQRVLRSMTDHDDPSLLLAKGTSPSARQTRSHKTPDPKRETPRRETRSVSRSFQLQEESPDASFASLKSPSIAGSFATVPEDNEEDVKTLKLRLVKSLRTDLPDFLSLKNLRGNINKVTDILAVATQTPPQPHRPKNGPRDFMLTLTLTDPSTAPTQVRVAHIFRPHLASLPEVESGDIVLLRRVKVVSMKGRDFGVRSEDSSSWAVSKPNDEQVLGQVKGPPVEITPEEIEYAKGLRHWWGLQDDSAMNKIETASRKVTEAGKENAK</sequence>
<proteinExistence type="predicted"/>
<feature type="domain" description="Telomeric single stranded DNA binding POT1/Cdc13" evidence="6">
    <location>
        <begin position="1360"/>
        <end position="1497"/>
    </location>
</feature>
<keyword evidence="4" id="KW-0238">DNA-binding</keyword>
<evidence type="ECO:0000313" key="7">
    <source>
        <dbReference type="EMBL" id="RGP66144.1"/>
    </source>
</evidence>
<feature type="compositionally biased region" description="Acidic residues" evidence="5">
    <location>
        <begin position="698"/>
        <end position="710"/>
    </location>
</feature>
<evidence type="ECO:0000256" key="2">
    <source>
        <dbReference type="ARBA" id="ARBA00022454"/>
    </source>
</evidence>
<gene>
    <name evidence="7" type="ORF">FLONG3_8961</name>
</gene>
<keyword evidence="2" id="KW-0158">Chromosome</keyword>
<accession>A0A395S1D0</accession>
<feature type="compositionally biased region" description="Basic and acidic residues" evidence="5">
    <location>
        <begin position="778"/>
        <end position="789"/>
    </location>
</feature>
<dbReference type="SMART" id="SM00976">
    <property type="entry name" value="Telo_bind"/>
    <property type="match status" value="1"/>
</dbReference>
<dbReference type="OrthoDB" id="5363079at2759"/>
<feature type="compositionally biased region" description="Basic and acidic residues" evidence="5">
    <location>
        <begin position="1288"/>
        <end position="1303"/>
    </location>
</feature>
<feature type="compositionally biased region" description="Acidic residues" evidence="5">
    <location>
        <begin position="567"/>
        <end position="582"/>
    </location>
</feature>
<feature type="compositionally biased region" description="Polar residues" evidence="5">
    <location>
        <begin position="1066"/>
        <end position="1086"/>
    </location>
</feature>
<evidence type="ECO:0000256" key="1">
    <source>
        <dbReference type="ARBA" id="ARBA00004574"/>
    </source>
</evidence>
<feature type="compositionally biased region" description="Basic and acidic residues" evidence="5">
    <location>
        <begin position="906"/>
        <end position="918"/>
    </location>
</feature>
<dbReference type="Proteomes" id="UP000266234">
    <property type="component" value="Unassembled WGS sequence"/>
</dbReference>
<feature type="compositionally biased region" description="Basic and acidic residues" evidence="5">
    <location>
        <begin position="276"/>
        <end position="287"/>
    </location>
</feature>
<feature type="compositionally biased region" description="Polar residues" evidence="5">
    <location>
        <begin position="1124"/>
        <end position="1139"/>
    </location>
</feature>
<keyword evidence="3" id="KW-0779">Telomere</keyword>
<keyword evidence="8" id="KW-1185">Reference proteome</keyword>
<feature type="region of interest" description="Disordered" evidence="5">
    <location>
        <begin position="470"/>
        <end position="918"/>
    </location>
</feature>
<feature type="compositionally biased region" description="Low complexity" evidence="5">
    <location>
        <begin position="163"/>
        <end position="177"/>
    </location>
</feature>
<dbReference type="InterPro" id="IPR011564">
    <property type="entry name" value="Telomer_end-bd_POT1/Cdc13"/>
</dbReference>
<dbReference type="SUPFAM" id="SSF50249">
    <property type="entry name" value="Nucleic acid-binding proteins"/>
    <property type="match status" value="1"/>
</dbReference>
<feature type="compositionally biased region" description="Polar residues" evidence="5">
    <location>
        <begin position="495"/>
        <end position="524"/>
    </location>
</feature>
<dbReference type="Pfam" id="PF02765">
    <property type="entry name" value="POT1"/>
    <property type="match status" value="1"/>
</dbReference>
<feature type="compositionally biased region" description="Acidic residues" evidence="5">
    <location>
        <begin position="1087"/>
        <end position="1096"/>
    </location>
</feature>
<dbReference type="InterPro" id="IPR012340">
    <property type="entry name" value="NA-bd_OB-fold"/>
</dbReference>
<dbReference type="GO" id="GO:0010521">
    <property type="term" value="F:telomerase inhibitor activity"/>
    <property type="evidence" value="ECO:0007669"/>
    <property type="project" value="TreeGrafter"/>
</dbReference>
<feature type="compositionally biased region" description="Polar residues" evidence="5">
    <location>
        <begin position="1198"/>
        <end position="1210"/>
    </location>
</feature>
<feature type="region of interest" description="Disordered" evidence="5">
    <location>
        <begin position="957"/>
        <end position="1322"/>
    </location>
</feature>
<feature type="compositionally biased region" description="Basic and acidic residues" evidence="5">
    <location>
        <begin position="984"/>
        <end position="1004"/>
    </location>
</feature>
<dbReference type="EMBL" id="PXOG01000224">
    <property type="protein sequence ID" value="RGP66144.1"/>
    <property type="molecule type" value="Genomic_DNA"/>
</dbReference>
<dbReference type="GO" id="GO:0000783">
    <property type="term" value="C:nuclear telomere cap complex"/>
    <property type="evidence" value="ECO:0007669"/>
    <property type="project" value="TreeGrafter"/>
</dbReference>
<feature type="compositionally biased region" description="Basic and acidic residues" evidence="5">
    <location>
        <begin position="556"/>
        <end position="566"/>
    </location>
</feature>
<protein>
    <recommendedName>
        <fullName evidence="6">Telomeric single stranded DNA binding POT1/Cdc13 domain-containing protein</fullName>
    </recommendedName>
</protein>
<dbReference type="CDD" id="cd04497">
    <property type="entry name" value="hPOT1_OB1_like"/>
    <property type="match status" value="1"/>
</dbReference>
<evidence type="ECO:0000259" key="6">
    <source>
        <dbReference type="SMART" id="SM00976"/>
    </source>
</evidence>
<name>A0A395S1D0_9HYPO</name>
<comment type="caution">
    <text evidence="7">The sequence shown here is derived from an EMBL/GenBank/DDBJ whole genome shotgun (WGS) entry which is preliminary data.</text>
</comment>
<evidence type="ECO:0000256" key="4">
    <source>
        <dbReference type="ARBA" id="ARBA00023125"/>
    </source>
</evidence>
<dbReference type="GO" id="GO:0032210">
    <property type="term" value="P:regulation of telomere maintenance via telomerase"/>
    <property type="evidence" value="ECO:0007669"/>
    <property type="project" value="TreeGrafter"/>
</dbReference>
<dbReference type="GO" id="GO:0098505">
    <property type="term" value="F:G-rich strand telomeric DNA binding"/>
    <property type="evidence" value="ECO:0007669"/>
    <property type="project" value="TreeGrafter"/>
</dbReference>
<comment type="subcellular location">
    <subcellularLocation>
        <location evidence="1">Chromosome</location>
        <location evidence="1">Telomere</location>
    </subcellularLocation>
</comment>
<dbReference type="InterPro" id="IPR028389">
    <property type="entry name" value="POT1"/>
</dbReference>
<evidence type="ECO:0000313" key="8">
    <source>
        <dbReference type="Proteomes" id="UP000266234"/>
    </source>
</evidence>
<dbReference type="PANTHER" id="PTHR14513">
    <property type="entry name" value="PROTECTION OF TELOMERES 1"/>
    <property type="match status" value="1"/>
</dbReference>
<reference evidence="7 8" key="1">
    <citation type="journal article" date="2018" name="PLoS Pathog.">
        <title>Evolution of structural diversity of trichothecenes, a family of toxins produced by plant pathogenic and entomopathogenic fungi.</title>
        <authorList>
            <person name="Proctor R.H."/>
            <person name="McCormick S.P."/>
            <person name="Kim H.S."/>
            <person name="Cardoza R.E."/>
            <person name="Stanley A.M."/>
            <person name="Lindo L."/>
            <person name="Kelly A."/>
            <person name="Brown D.W."/>
            <person name="Lee T."/>
            <person name="Vaughan M.M."/>
            <person name="Alexander N.J."/>
            <person name="Busman M."/>
            <person name="Gutierrez S."/>
        </authorList>
    </citation>
    <scope>NUCLEOTIDE SEQUENCE [LARGE SCALE GENOMIC DNA]</scope>
    <source>
        <strain evidence="7 8">NRRL 20695</strain>
    </source>
</reference>
<feature type="region of interest" description="Disordered" evidence="5">
    <location>
        <begin position="140"/>
        <end position="190"/>
    </location>
</feature>
<dbReference type="Gene3D" id="2.40.50.140">
    <property type="entry name" value="Nucleic acid-binding proteins"/>
    <property type="match status" value="1"/>
</dbReference>
<dbReference type="GO" id="GO:0016233">
    <property type="term" value="P:telomere capping"/>
    <property type="evidence" value="ECO:0007669"/>
    <property type="project" value="TreeGrafter"/>
</dbReference>
<feature type="region of interest" description="Disordered" evidence="5">
    <location>
        <begin position="230"/>
        <end position="296"/>
    </location>
</feature>
<evidence type="ECO:0000256" key="5">
    <source>
        <dbReference type="SAM" id="MobiDB-lite"/>
    </source>
</evidence>
<evidence type="ECO:0000256" key="3">
    <source>
        <dbReference type="ARBA" id="ARBA00022895"/>
    </source>
</evidence>
<dbReference type="PANTHER" id="PTHR14513:SF0">
    <property type="entry name" value="PROTECTION OF TELOMERES PROTEIN 1"/>
    <property type="match status" value="1"/>
</dbReference>